<reference evidence="2" key="1">
    <citation type="submission" date="2018-05" db="EMBL/GenBank/DDBJ databases">
        <authorList>
            <person name="Lanie J.A."/>
            <person name="Ng W.-L."/>
            <person name="Kazmierczak K.M."/>
            <person name="Andrzejewski T.M."/>
            <person name="Davidsen T.M."/>
            <person name="Wayne K.J."/>
            <person name="Tettelin H."/>
            <person name="Glass J.I."/>
            <person name="Rusch D."/>
            <person name="Podicherti R."/>
            <person name="Tsui H.-C.T."/>
            <person name="Winkler M.E."/>
        </authorList>
    </citation>
    <scope>NUCLEOTIDE SEQUENCE</scope>
</reference>
<dbReference type="Pfam" id="PF05448">
    <property type="entry name" value="AXE1"/>
    <property type="match status" value="1"/>
</dbReference>
<dbReference type="EMBL" id="UINC01021919">
    <property type="protein sequence ID" value="SVA90485.1"/>
    <property type="molecule type" value="Genomic_DNA"/>
</dbReference>
<dbReference type="GO" id="GO:0005976">
    <property type="term" value="P:polysaccharide metabolic process"/>
    <property type="evidence" value="ECO:0007669"/>
    <property type="project" value="TreeGrafter"/>
</dbReference>
<evidence type="ECO:0000313" key="2">
    <source>
        <dbReference type="EMBL" id="SVA90485.1"/>
    </source>
</evidence>
<sequence>MAVNPEYKCRVKKPSDFDEFWAGVLFEVERIDLVPECTEDDLRSTAEISVYQVSYNSLDNVRVSGWYAIPRHNDGDLPAILLVPGYQSDPPIPKDWASKGYACLSINPRGKVRSRLQFDPGYPGLLTYGIIDKNTYSYRGFYVDAWRAIDFLLSRPEIDSQNIGVTGSSQGGGLTVTTSAMRSEVRAAAAGAPYLCGYMDAIELTDTYPYQEINDYLKANPESREDVENTLAYFDGISFADKIKCPIIINIGLQDNVCPPETGYSLFSSIGSKQKKLFEYDGHGHEAGRYIHTSIVDDFFAEHLKGDC</sequence>
<dbReference type="AlphaFoldDB" id="A0A381ZMK9"/>
<dbReference type="PANTHER" id="PTHR40111">
    <property type="entry name" value="CEPHALOSPORIN-C DEACETYLASE"/>
    <property type="match status" value="1"/>
</dbReference>
<dbReference type="Gene3D" id="3.40.50.1820">
    <property type="entry name" value="alpha/beta hydrolase"/>
    <property type="match status" value="1"/>
</dbReference>
<dbReference type="SUPFAM" id="SSF53474">
    <property type="entry name" value="alpha/beta-Hydrolases"/>
    <property type="match status" value="1"/>
</dbReference>
<dbReference type="InterPro" id="IPR039069">
    <property type="entry name" value="CE7"/>
</dbReference>
<protein>
    <recommendedName>
        <fullName evidence="1">Acetyl xylan esterase domain-containing protein</fullName>
    </recommendedName>
</protein>
<dbReference type="GO" id="GO:0052689">
    <property type="term" value="F:carboxylic ester hydrolase activity"/>
    <property type="evidence" value="ECO:0007669"/>
    <property type="project" value="TreeGrafter"/>
</dbReference>
<dbReference type="InterPro" id="IPR008391">
    <property type="entry name" value="AXE1_dom"/>
</dbReference>
<feature type="domain" description="Acetyl xylan esterase" evidence="1">
    <location>
        <begin position="6"/>
        <end position="291"/>
    </location>
</feature>
<dbReference type="InterPro" id="IPR029058">
    <property type="entry name" value="AB_hydrolase_fold"/>
</dbReference>
<gene>
    <name evidence="2" type="ORF">METZ01_LOCUS143339</name>
</gene>
<accession>A0A381ZMK9</accession>
<name>A0A381ZMK9_9ZZZZ</name>
<proteinExistence type="predicted"/>
<dbReference type="PANTHER" id="PTHR40111:SF1">
    <property type="entry name" value="CEPHALOSPORIN-C DEACETYLASE"/>
    <property type="match status" value="1"/>
</dbReference>
<organism evidence="2">
    <name type="scientific">marine metagenome</name>
    <dbReference type="NCBI Taxonomy" id="408172"/>
    <lineage>
        <taxon>unclassified sequences</taxon>
        <taxon>metagenomes</taxon>
        <taxon>ecological metagenomes</taxon>
    </lineage>
</organism>
<evidence type="ECO:0000259" key="1">
    <source>
        <dbReference type="Pfam" id="PF05448"/>
    </source>
</evidence>